<feature type="transmembrane region" description="Helical" evidence="8">
    <location>
        <begin position="466"/>
        <end position="486"/>
    </location>
</feature>
<feature type="transmembrane region" description="Helical" evidence="8">
    <location>
        <begin position="426"/>
        <end position="454"/>
    </location>
</feature>
<dbReference type="Proteomes" id="UP000595140">
    <property type="component" value="Unassembled WGS sequence"/>
</dbReference>
<evidence type="ECO:0000256" key="3">
    <source>
        <dbReference type="ARBA" id="ARBA00022448"/>
    </source>
</evidence>
<evidence type="ECO:0000256" key="5">
    <source>
        <dbReference type="ARBA" id="ARBA00022989"/>
    </source>
</evidence>
<dbReference type="PANTHER" id="PTHR31585">
    <property type="entry name" value="FOLATE-BIOPTERIN TRANSPORTER 1, CHLOROPLASTIC"/>
    <property type="match status" value="1"/>
</dbReference>
<reference evidence="9 10" key="1">
    <citation type="submission" date="2018-04" db="EMBL/GenBank/DDBJ databases">
        <authorList>
            <person name="Vogel A."/>
        </authorList>
    </citation>
    <scope>NUCLEOTIDE SEQUENCE [LARGE SCALE GENOMIC DNA]</scope>
</reference>
<feature type="transmembrane region" description="Helical" evidence="8">
    <location>
        <begin position="231"/>
        <end position="251"/>
    </location>
</feature>
<evidence type="ECO:0000256" key="4">
    <source>
        <dbReference type="ARBA" id="ARBA00022692"/>
    </source>
</evidence>
<dbReference type="Pfam" id="PF03092">
    <property type="entry name" value="BT1"/>
    <property type="match status" value="1"/>
</dbReference>
<organism evidence="9 10">
    <name type="scientific">Cuscuta campestris</name>
    <dbReference type="NCBI Taxonomy" id="132261"/>
    <lineage>
        <taxon>Eukaryota</taxon>
        <taxon>Viridiplantae</taxon>
        <taxon>Streptophyta</taxon>
        <taxon>Embryophyta</taxon>
        <taxon>Tracheophyta</taxon>
        <taxon>Spermatophyta</taxon>
        <taxon>Magnoliopsida</taxon>
        <taxon>eudicotyledons</taxon>
        <taxon>Gunneridae</taxon>
        <taxon>Pentapetalae</taxon>
        <taxon>asterids</taxon>
        <taxon>lamiids</taxon>
        <taxon>Solanales</taxon>
        <taxon>Convolvulaceae</taxon>
        <taxon>Cuscuteae</taxon>
        <taxon>Cuscuta</taxon>
        <taxon>Cuscuta subgen. Grammica</taxon>
        <taxon>Cuscuta sect. Cleistogrammica</taxon>
    </lineage>
</organism>
<comment type="subcellular location">
    <subcellularLocation>
        <location evidence="1">Membrane</location>
        <topology evidence="1">Multi-pass membrane protein</topology>
    </subcellularLocation>
</comment>
<dbReference type="InterPro" id="IPR039309">
    <property type="entry name" value="BT1"/>
</dbReference>
<dbReference type="SUPFAM" id="SSF103473">
    <property type="entry name" value="MFS general substrate transporter"/>
    <property type="match status" value="1"/>
</dbReference>
<dbReference type="PANTHER" id="PTHR31585:SF12">
    <property type="entry name" value="FOLATE-BIOPTERIN TRANSPORTER 9, CHLOROPLASTIC-RELATED"/>
    <property type="match status" value="1"/>
</dbReference>
<evidence type="ECO:0000313" key="10">
    <source>
        <dbReference type="Proteomes" id="UP000595140"/>
    </source>
</evidence>
<name>A0A484KD46_9ASTE</name>
<comment type="similarity">
    <text evidence="7">Belongs to the major facilitator superfamily. Phosphate:H(+) symporter (TC 2.A.1.9) family.</text>
</comment>
<evidence type="ECO:0000256" key="6">
    <source>
        <dbReference type="ARBA" id="ARBA00023136"/>
    </source>
</evidence>
<keyword evidence="5 8" id="KW-1133">Transmembrane helix</keyword>
<feature type="transmembrane region" description="Helical" evidence="8">
    <location>
        <begin position="296"/>
        <end position="316"/>
    </location>
</feature>
<dbReference type="OrthoDB" id="1923497at2759"/>
<protein>
    <submittedName>
        <fullName evidence="9">Uncharacterized protein</fullName>
    </submittedName>
</protein>
<keyword evidence="6 8" id="KW-0472">Membrane</keyword>
<accession>A0A484KD46</accession>
<feature type="transmembrane region" description="Helical" evidence="8">
    <location>
        <begin position="390"/>
        <end position="414"/>
    </location>
</feature>
<keyword evidence="3" id="KW-0813">Transport</keyword>
<dbReference type="AlphaFoldDB" id="A0A484KD46"/>
<proteinExistence type="inferred from homology"/>
<dbReference type="Gene3D" id="1.20.1250.20">
    <property type="entry name" value="MFS general substrate transporter like domains"/>
    <property type="match status" value="1"/>
</dbReference>
<evidence type="ECO:0000256" key="8">
    <source>
        <dbReference type="SAM" id="Phobius"/>
    </source>
</evidence>
<dbReference type="GO" id="GO:0016020">
    <property type="term" value="C:membrane"/>
    <property type="evidence" value="ECO:0007669"/>
    <property type="project" value="UniProtKB-SubCell"/>
</dbReference>
<evidence type="ECO:0000313" key="9">
    <source>
        <dbReference type="EMBL" id="VFQ63290.1"/>
    </source>
</evidence>
<keyword evidence="4 8" id="KW-0812">Transmembrane</keyword>
<dbReference type="NCBIfam" id="TIGR00788">
    <property type="entry name" value="fbt"/>
    <property type="match status" value="1"/>
</dbReference>
<evidence type="ECO:0000256" key="7">
    <source>
        <dbReference type="ARBA" id="ARBA00044504"/>
    </source>
</evidence>
<sequence>MISALVSNGNPTFTRNPGIRSGEKVYSWFNHNSVSCSRNQKQLSKNANLKSWRSRVSSTEEESHGRAEMAVLCGFGYWVQGFRLFPWLALNFHMAHGMKMHPSTLQFVQNSGNLPFVAKPLYGILSDALYIGGAHRLPYISIGVFLQALAWGKLALVSAASEGYLGIMLCVLLSNLGASITEVAKDALVAEYGQKNRMTGLQYYAFMASAAGGIFANSLGGYILLKTKQPKFMFLIFSVLLAVQLALSLTVREESLGLPQPSNYAPPVRKSILGKFVKQYSDLMVCIREERIYRPLIWFVASIVAVPVLSGSIFCYQTQCLNLNPSTIGMAKVTGQLVLLSITVLYERIWKDIPIRKSGGVIQIIYAASLLLDFVLARQINLKLGISNETFVLCFSGISEIIAAFKLLPFSVLFASLAPSGCEGSLLSFLASAFYLSSIVSGYLGVGLASYLGITSGDFSSLPVGIIIQFILALLPLGLLDFLPISESSAKKESSR</sequence>
<comment type="similarity">
    <text evidence="2">Belongs to the major facilitator superfamily. Folate-biopterin transporter (TC 2.A.71) family.</text>
</comment>
<gene>
    <name evidence="9" type="ORF">CCAM_LOCUS5066</name>
</gene>
<feature type="transmembrane region" description="Helical" evidence="8">
    <location>
        <begin position="203"/>
        <end position="225"/>
    </location>
</feature>
<dbReference type="InterPro" id="IPR036259">
    <property type="entry name" value="MFS_trans_sf"/>
</dbReference>
<keyword evidence="10" id="KW-1185">Reference proteome</keyword>
<dbReference type="InterPro" id="IPR004324">
    <property type="entry name" value="FBT"/>
</dbReference>
<evidence type="ECO:0000256" key="1">
    <source>
        <dbReference type="ARBA" id="ARBA00004141"/>
    </source>
</evidence>
<evidence type="ECO:0000256" key="2">
    <source>
        <dbReference type="ARBA" id="ARBA00007015"/>
    </source>
</evidence>
<feature type="transmembrane region" description="Helical" evidence="8">
    <location>
        <begin position="358"/>
        <end position="378"/>
    </location>
</feature>
<dbReference type="EMBL" id="OOIL02000283">
    <property type="protein sequence ID" value="VFQ63290.1"/>
    <property type="molecule type" value="Genomic_DNA"/>
</dbReference>